<dbReference type="Gene3D" id="3.40.50.300">
    <property type="entry name" value="P-loop containing nucleotide triphosphate hydrolases"/>
    <property type="match status" value="1"/>
</dbReference>
<dbReference type="SMART" id="SM00382">
    <property type="entry name" value="AAA"/>
    <property type="match status" value="1"/>
</dbReference>
<dbReference type="InterPro" id="IPR003959">
    <property type="entry name" value="ATPase_AAA_core"/>
</dbReference>
<dbReference type="EMBL" id="JACHJV010000002">
    <property type="protein sequence ID" value="MBB4927558.1"/>
    <property type="molecule type" value="Genomic_DNA"/>
</dbReference>
<evidence type="ECO:0000313" key="6">
    <source>
        <dbReference type="Proteomes" id="UP000540506"/>
    </source>
</evidence>
<comment type="caution">
    <text evidence="5">The sequence shown here is derived from an EMBL/GenBank/DDBJ whole genome shotgun (WGS) entry which is preliminary data.</text>
</comment>
<dbReference type="GO" id="GO:0016887">
    <property type="term" value="F:ATP hydrolysis activity"/>
    <property type="evidence" value="ECO:0007669"/>
    <property type="project" value="InterPro"/>
</dbReference>
<dbReference type="PANTHER" id="PTHR11638">
    <property type="entry name" value="ATP-DEPENDENT CLP PROTEASE"/>
    <property type="match status" value="1"/>
</dbReference>
<feature type="compositionally biased region" description="Low complexity" evidence="3">
    <location>
        <begin position="114"/>
        <end position="127"/>
    </location>
</feature>
<dbReference type="PANTHER" id="PTHR11638:SF18">
    <property type="entry name" value="HEAT SHOCK PROTEIN 104"/>
    <property type="match status" value="1"/>
</dbReference>
<proteinExistence type="predicted"/>
<feature type="compositionally biased region" description="Basic and acidic residues" evidence="3">
    <location>
        <begin position="95"/>
        <end position="106"/>
    </location>
</feature>
<sequence>MTDHRQEPSGGRALAPAAAPRWALSLYWELCRGRQAILTGQVRDRWWLDGRPAAFRTVLAAFLHFNGSEVVAWWDPVDGLTFPLANHQERFEELARQAPQDARRAEPTGPSDLAGPPGAAGSEAAGAGSEGVGSEGPEAGTARRGRRRAATGGVLQQRPARQLASVDEALAEAHRLACHEGSSIAFVFEDLDHALPVGESSSAVGYLRLRTAMTDAVTPRSASHPVPLPQRPRNPVLAVVGDLGRLPTWLHREDPRTVVLHVDPPDQTERRRWFSMIGREFNGGALAASAEFEPLVAASDGMTGWELDALARSSHVRRVAVQEPGKLLDRHRLNVNIDPWTQLDRRTIAEAAGELGERVIGQRAAVDAVVAALQAAYIGVGFGSSGASRPRGSFFFVGPTGVGKTELAKSVAQLIFGDPSAYARFDMSEYQQEHAAERLAGAPPGYLGYERGGELTRRVQERPFSVLLFDEIEKAHPVVLDKFLQILEDGRLTDGQGRTAYFSQSLIIFTSNTGADGLPELLAEHGGELPYPLLQEHFTDAVERKFRAIGRPEIYGRLKPGVVVFDMLRTEHVVGIAERLLAQLVESVRERHRIELLPERASLHRWITERMAEPERQAYGGRQIRNEFEAVLLAVVRHLMEHCPPAGSRLRLSVDEHDTVRVDPEPTAGED</sequence>
<keyword evidence="1" id="KW-0547">Nucleotide-binding</keyword>
<reference evidence="5 6" key="1">
    <citation type="submission" date="2020-08" db="EMBL/GenBank/DDBJ databases">
        <title>Sequencing the genomes of 1000 actinobacteria strains.</title>
        <authorList>
            <person name="Klenk H.-P."/>
        </authorList>
    </citation>
    <scope>NUCLEOTIDE SEQUENCE [LARGE SCALE GENOMIC DNA]</scope>
    <source>
        <strain evidence="5 6">DSM 41654</strain>
    </source>
</reference>
<organism evidence="5 6">
    <name type="scientific">Kitasatospora kifunensis</name>
    <name type="common">Streptomyces kifunensis</name>
    <dbReference type="NCBI Taxonomy" id="58351"/>
    <lineage>
        <taxon>Bacteria</taxon>
        <taxon>Bacillati</taxon>
        <taxon>Actinomycetota</taxon>
        <taxon>Actinomycetes</taxon>
        <taxon>Kitasatosporales</taxon>
        <taxon>Streptomycetaceae</taxon>
        <taxon>Kitasatospora</taxon>
    </lineage>
</organism>
<dbReference type="Proteomes" id="UP000540506">
    <property type="component" value="Unassembled WGS sequence"/>
</dbReference>
<evidence type="ECO:0000256" key="3">
    <source>
        <dbReference type="SAM" id="MobiDB-lite"/>
    </source>
</evidence>
<evidence type="ECO:0000256" key="1">
    <source>
        <dbReference type="ARBA" id="ARBA00022741"/>
    </source>
</evidence>
<dbReference type="InterPro" id="IPR003593">
    <property type="entry name" value="AAA+_ATPase"/>
</dbReference>
<name>A0A7W7R8V5_KITKI</name>
<evidence type="ECO:0000256" key="2">
    <source>
        <dbReference type="ARBA" id="ARBA00022840"/>
    </source>
</evidence>
<dbReference type="GO" id="GO:0034605">
    <property type="term" value="P:cellular response to heat"/>
    <property type="evidence" value="ECO:0007669"/>
    <property type="project" value="TreeGrafter"/>
</dbReference>
<dbReference type="InterPro" id="IPR001270">
    <property type="entry name" value="ClpA/B"/>
</dbReference>
<dbReference type="AlphaFoldDB" id="A0A7W7R8V5"/>
<dbReference type="Pfam" id="PF07724">
    <property type="entry name" value="AAA_2"/>
    <property type="match status" value="1"/>
</dbReference>
<gene>
    <name evidence="5" type="ORF">FHR34_006653</name>
</gene>
<dbReference type="RefSeq" id="WP_184943989.1">
    <property type="nucleotide sequence ID" value="NZ_JACHJV010000002.1"/>
</dbReference>
<dbReference type="SUPFAM" id="SSF52540">
    <property type="entry name" value="P-loop containing nucleoside triphosphate hydrolases"/>
    <property type="match status" value="1"/>
</dbReference>
<keyword evidence="2" id="KW-0067">ATP-binding</keyword>
<feature type="domain" description="AAA+ ATPase" evidence="4">
    <location>
        <begin position="390"/>
        <end position="553"/>
    </location>
</feature>
<protein>
    <recommendedName>
        <fullName evidence="4">AAA+ ATPase domain-containing protein</fullName>
    </recommendedName>
</protein>
<feature type="region of interest" description="Disordered" evidence="3">
    <location>
        <begin position="95"/>
        <end position="161"/>
    </location>
</feature>
<dbReference type="CDD" id="cd19499">
    <property type="entry name" value="RecA-like_ClpB_Hsp104-like"/>
    <property type="match status" value="1"/>
</dbReference>
<evidence type="ECO:0000313" key="5">
    <source>
        <dbReference type="EMBL" id="MBB4927558.1"/>
    </source>
</evidence>
<dbReference type="InterPro" id="IPR050130">
    <property type="entry name" value="ClpA_ClpB"/>
</dbReference>
<evidence type="ECO:0000259" key="4">
    <source>
        <dbReference type="SMART" id="SM00382"/>
    </source>
</evidence>
<dbReference type="PRINTS" id="PR00300">
    <property type="entry name" value="CLPPROTEASEA"/>
</dbReference>
<keyword evidence="6" id="KW-1185">Reference proteome</keyword>
<dbReference type="GO" id="GO:0005524">
    <property type="term" value="F:ATP binding"/>
    <property type="evidence" value="ECO:0007669"/>
    <property type="project" value="UniProtKB-KW"/>
</dbReference>
<dbReference type="InterPro" id="IPR027417">
    <property type="entry name" value="P-loop_NTPase"/>
</dbReference>
<dbReference type="GO" id="GO:0005737">
    <property type="term" value="C:cytoplasm"/>
    <property type="evidence" value="ECO:0007669"/>
    <property type="project" value="TreeGrafter"/>
</dbReference>
<accession>A0A7W7R8V5</accession>